<protein>
    <recommendedName>
        <fullName evidence="2">Xylose isomerase-like TIM barrel domain-containing protein</fullName>
    </recommendedName>
</protein>
<dbReference type="GO" id="GO:0008270">
    <property type="term" value="F:zinc ion binding"/>
    <property type="evidence" value="ECO:0007669"/>
    <property type="project" value="InterPro"/>
</dbReference>
<name>A0A133UAQ6_9EURY</name>
<gene>
    <name evidence="3" type="ORF">AKJ63_01750</name>
</gene>
<dbReference type="PANTHER" id="PTHR21445">
    <property type="entry name" value="ENDONUCLEASE IV ENDODEOXYRIBONUCLEASE IV"/>
    <property type="match status" value="1"/>
</dbReference>
<dbReference type="Pfam" id="PF01261">
    <property type="entry name" value="AP_endonuc_2"/>
    <property type="match status" value="1"/>
</dbReference>
<comment type="caution">
    <text evidence="3">The sequence shown here is derived from an EMBL/GenBank/DDBJ whole genome shotgun (WGS) entry which is preliminary data.</text>
</comment>
<dbReference type="Proteomes" id="UP000070195">
    <property type="component" value="Unassembled WGS sequence"/>
</dbReference>
<keyword evidence="4" id="KW-1185">Reference proteome</keyword>
<dbReference type="InterPro" id="IPR001719">
    <property type="entry name" value="AP_endonuc_2"/>
</dbReference>
<dbReference type="GO" id="GO:0008081">
    <property type="term" value="F:phosphoric diester hydrolase activity"/>
    <property type="evidence" value="ECO:0007669"/>
    <property type="project" value="TreeGrafter"/>
</dbReference>
<organism evidence="3 4">
    <name type="scientific">candidate division MSBL1 archaeon SCGC-AAA259D18</name>
    <dbReference type="NCBI Taxonomy" id="1698262"/>
    <lineage>
        <taxon>Archaea</taxon>
        <taxon>Methanobacteriati</taxon>
        <taxon>Methanobacteriota</taxon>
        <taxon>candidate division MSBL1</taxon>
    </lineage>
</organism>
<dbReference type="Gene3D" id="3.20.20.150">
    <property type="entry name" value="Divalent-metal-dependent TIM barrel enzymes"/>
    <property type="match status" value="1"/>
</dbReference>
<evidence type="ECO:0000256" key="1">
    <source>
        <dbReference type="SAM" id="MobiDB-lite"/>
    </source>
</evidence>
<feature type="region of interest" description="Disordered" evidence="1">
    <location>
        <begin position="1"/>
        <end position="23"/>
    </location>
</feature>
<dbReference type="GO" id="GO:0003906">
    <property type="term" value="F:DNA-(apurinic or apyrimidinic site) endonuclease activity"/>
    <property type="evidence" value="ECO:0007669"/>
    <property type="project" value="TreeGrafter"/>
</dbReference>
<reference evidence="3 4" key="1">
    <citation type="journal article" date="2016" name="Sci. Rep.">
        <title>Metabolic traits of an uncultured archaeal lineage -MSBL1- from brine pools of the Red Sea.</title>
        <authorList>
            <person name="Mwirichia R."/>
            <person name="Alam I."/>
            <person name="Rashid M."/>
            <person name="Vinu M."/>
            <person name="Ba-Alawi W."/>
            <person name="Anthony Kamau A."/>
            <person name="Kamanda Ngugi D."/>
            <person name="Goker M."/>
            <person name="Klenk H.P."/>
            <person name="Bajic V."/>
            <person name="Stingl U."/>
        </authorList>
    </citation>
    <scope>NUCLEOTIDE SEQUENCE [LARGE SCALE GENOMIC DNA]</scope>
    <source>
        <strain evidence="3">SCGC-AAA259D18</strain>
    </source>
</reference>
<feature type="domain" description="Xylose isomerase-like TIM barrel" evidence="2">
    <location>
        <begin position="27"/>
        <end position="262"/>
    </location>
</feature>
<sequence>MPDKIRLGPAGNPVNHSGSSTGAPKFISEEGLSAYEYQGTRGVRIKEENARKLGENADKYDIWVTIHGQYWINFASQKRETIEKSKERLFKAARIGALMNGHQVVFHPAYYSDRGKEEALKLAIEGIKEVVQKLRNENIDILVGPETSGKKTQLGSLDEIIQICREVPTCVPTVDFAHIHARENGVLEGREDYLKIFDRIEDALGSEAAQDLHTHFTELEYGEKGEKKHLTYGSEYSPPFRPLAQVIVENRYTPVIISESPILDKDALKFKEIIKESGYEGF</sequence>
<dbReference type="SUPFAM" id="SSF51658">
    <property type="entry name" value="Xylose isomerase-like"/>
    <property type="match status" value="1"/>
</dbReference>
<evidence type="ECO:0000259" key="2">
    <source>
        <dbReference type="Pfam" id="PF01261"/>
    </source>
</evidence>
<dbReference type="InterPro" id="IPR036237">
    <property type="entry name" value="Xyl_isomerase-like_sf"/>
</dbReference>
<dbReference type="GO" id="GO:0003677">
    <property type="term" value="F:DNA binding"/>
    <property type="evidence" value="ECO:0007669"/>
    <property type="project" value="InterPro"/>
</dbReference>
<dbReference type="AlphaFoldDB" id="A0A133UAQ6"/>
<proteinExistence type="predicted"/>
<dbReference type="EMBL" id="LHXM01000030">
    <property type="protein sequence ID" value="KXA91238.1"/>
    <property type="molecule type" value="Genomic_DNA"/>
</dbReference>
<evidence type="ECO:0000313" key="4">
    <source>
        <dbReference type="Proteomes" id="UP000070195"/>
    </source>
</evidence>
<evidence type="ECO:0000313" key="3">
    <source>
        <dbReference type="EMBL" id="KXA91238.1"/>
    </source>
</evidence>
<accession>A0A133UAQ6</accession>
<dbReference type="PANTHER" id="PTHR21445:SF0">
    <property type="entry name" value="APURINIC-APYRIMIDINIC ENDONUCLEASE"/>
    <property type="match status" value="1"/>
</dbReference>
<dbReference type="SMART" id="SM00518">
    <property type="entry name" value="AP2Ec"/>
    <property type="match status" value="1"/>
</dbReference>
<dbReference type="GO" id="GO:0006284">
    <property type="term" value="P:base-excision repair"/>
    <property type="evidence" value="ECO:0007669"/>
    <property type="project" value="TreeGrafter"/>
</dbReference>
<dbReference type="InterPro" id="IPR013022">
    <property type="entry name" value="Xyl_isomerase-like_TIM-brl"/>
</dbReference>